<feature type="domain" description="N-acetyltransferase" evidence="1">
    <location>
        <begin position="5"/>
        <end position="187"/>
    </location>
</feature>
<dbReference type="EMBL" id="BJVY01000052">
    <property type="protein sequence ID" value="GEL74718.1"/>
    <property type="molecule type" value="Genomic_DNA"/>
</dbReference>
<evidence type="ECO:0000313" key="4">
    <source>
        <dbReference type="Proteomes" id="UP000198717"/>
    </source>
</evidence>
<evidence type="ECO:0000259" key="1">
    <source>
        <dbReference type="PROSITE" id="PS51186"/>
    </source>
</evidence>
<evidence type="ECO:0000313" key="3">
    <source>
        <dbReference type="EMBL" id="SDF22281.1"/>
    </source>
</evidence>
<reference evidence="3 4" key="1">
    <citation type="submission" date="2016-10" db="EMBL/GenBank/DDBJ databases">
        <authorList>
            <person name="Varghese N."/>
            <person name="Submissions S."/>
        </authorList>
    </citation>
    <scope>NUCLEOTIDE SEQUENCE [LARGE SCALE GENOMIC DNA]</scope>
    <source>
        <strain evidence="3 4">DSM 2260</strain>
    </source>
</reference>
<protein>
    <submittedName>
        <fullName evidence="3">Acetyltransferase (GNAT) domain-containing protein</fullName>
    </submittedName>
</protein>
<reference evidence="2 5" key="2">
    <citation type="submission" date="2019-07" db="EMBL/GenBank/DDBJ databases">
        <title>Whole genome shotgun sequence of Myxococcus virescens NBRC 100334.</title>
        <authorList>
            <person name="Hosoyama A."/>
            <person name="Uohara A."/>
            <person name="Ohji S."/>
            <person name="Ichikawa N."/>
        </authorList>
    </citation>
    <scope>NUCLEOTIDE SEQUENCE [LARGE SCALE GENOMIC DNA]</scope>
    <source>
        <strain evidence="2 5">NBRC 100334</strain>
    </source>
</reference>
<gene>
    <name evidence="2" type="ORF">MVI01_65020</name>
    <name evidence="3" type="ORF">SAMN04488504_12446</name>
</gene>
<sequence>MKPTYTVSAVRNRDELEHILALQQKNLKQALSADEMRSQGFVTVQHDLPALEQMHAMAPSIVARHDGVLVAYALTMPREARALAPVLEPMFALLDSIEFRSKSLRDSRFYVMGQICIEKAHRGQGLFDRLYHQHRDHFRDQFDLIVTEISVRNLRSLRAHERVGFETIHTYRDATDEWAVVAWDWAPPRPPDVTPEGNTR</sequence>
<dbReference type="Proteomes" id="UP000198717">
    <property type="component" value="Unassembled WGS sequence"/>
</dbReference>
<dbReference type="InterPro" id="IPR000182">
    <property type="entry name" value="GNAT_dom"/>
</dbReference>
<evidence type="ECO:0000313" key="2">
    <source>
        <dbReference type="EMBL" id="GEL74718.1"/>
    </source>
</evidence>
<dbReference type="Pfam" id="PF00583">
    <property type="entry name" value="Acetyltransf_1"/>
    <property type="match status" value="1"/>
</dbReference>
<dbReference type="EMBL" id="FNAJ01000024">
    <property type="protein sequence ID" value="SDF22281.1"/>
    <property type="molecule type" value="Genomic_DNA"/>
</dbReference>
<dbReference type="GO" id="GO:0016747">
    <property type="term" value="F:acyltransferase activity, transferring groups other than amino-acyl groups"/>
    <property type="evidence" value="ECO:0007669"/>
    <property type="project" value="InterPro"/>
</dbReference>
<dbReference type="Proteomes" id="UP000321224">
    <property type="component" value="Unassembled WGS sequence"/>
</dbReference>
<name>A0A511HMA0_9BACT</name>
<dbReference type="RefSeq" id="WP_090495593.1">
    <property type="nucleotide sequence ID" value="NZ_BJVY01000052.1"/>
</dbReference>
<comment type="caution">
    <text evidence="2">The sequence shown here is derived from an EMBL/GenBank/DDBJ whole genome shotgun (WGS) entry which is preliminary data.</text>
</comment>
<accession>A0A511HMA0</accession>
<keyword evidence="4" id="KW-1185">Reference proteome</keyword>
<proteinExistence type="predicted"/>
<dbReference type="PROSITE" id="PS51186">
    <property type="entry name" value="GNAT"/>
    <property type="match status" value="1"/>
</dbReference>
<dbReference type="Gene3D" id="3.40.630.30">
    <property type="match status" value="1"/>
</dbReference>
<dbReference type="AlphaFoldDB" id="A0A511HMA0"/>
<evidence type="ECO:0000313" key="5">
    <source>
        <dbReference type="Proteomes" id="UP000321224"/>
    </source>
</evidence>
<organism evidence="2 5">
    <name type="scientific">Myxococcus virescens</name>
    <dbReference type="NCBI Taxonomy" id="83456"/>
    <lineage>
        <taxon>Bacteria</taxon>
        <taxon>Pseudomonadati</taxon>
        <taxon>Myxococcota</taxon>
        <taxon>Myxococcia</taxon>
        <taxon>Myxococcales</taxon>
        <taxon>Cystobacterineae</taxon>
        <taxon>Myxococcaceae</taxon>
        <taxon>Myxococcus</taxon>
    </lineage>
</organism>
<dbReference type="InterPro" id="IPR016181">
    <property type="entry name" value="Acyl_CoA_acyltransferase"/>
</dbReference>
<dbReference type="SUPFAM" id="SSF55729">
    <property type="entry name" value="Acyl-CoA N-acyltransferases (Nat)"/>
    <property type="match status" value="1"/>
</dbReference>